<dbReference type="GO" id="GO:0051213">
    <property type="term" value="F:dioxygenase activity"/>
    <property type="evidence" value="ECO:0007669"/>
    <property type="project" value="InterPro"/>
</dbReference>
<evidence type="ECO:0000313" key="9">
    <source>
        <dbReference type="Proteomes" id="UP000664521"/>
    </source>
</evidence>
<accession>A0A8H3ED44</accession>
<dbReference type="InterPro" id="IPR003892">
    <property type="entry name" value="CUE"/>
</dbReference>
<dbReference type="InterPro" id="IPR027450">
    <property type="entry name" value="AlkB-like"/>
</dbReference>
<evidence type="ECO:0000259" key="6">
    <source>
        <dbReference type="PROSITE" id="PS51471"/>
    </source>
</evidence>
<organism evidence="8 9">
    <name type="scientific">Heterodermia speciosa</name>
    <dbReference type="NCBI Taxonomy" id="116794"/>
    <lineage>
        <taxon>Eukaryota</taxon>
        <taxon>Fungi</taxon>
        <taxon>Dikarya</taxon>
        <taxon>Ascomycota</taxon>
        <taxon>Pezizomycotina</taxon>
        <taxon>Lecanoromycetes</taxon>
        <taxon>OSLEUM clade</taxon>
        <taxon>Lecanoromycetidae</taxon>
        <taxon>Caliciales</taxon>
        <taxon>Physciaceae</taxon>
        <taxon>Heterodermia</taxon>
    </lineage>
</organism>
<dbReference type="PROSITE" id="PS51999">
    <property type="entry name" value="ZF_GRF"/>
    <property type="match status" value="1"/>
</dbReference>
<evidence type="ECO:0000256" key="2">
    <source>
        <dbReference type="ARBA" id="ARBA00022771"/>
    </source>
</evidence>
<dbReference type="SUPFAM" id="SSF51197">
    <property type="entry name" value="Clavaminate synthase-like"/>
    <property type="match status" value="1"/>
</dbReference>
<evidence type="ECO:0008006" key="10">
    <source>
        <dbReference type="Google" id="ProtNLM"/>
    </source>
</evidence>
<name>A0A8H3ED44_9LECA</name>
<dbReference type="AlphaFoldDB" id="A0A8H3ED44"/>
<proteinExistence type="predicted"/>
<dbReference type="Gene3D" id="2.60.120.590">
    <property type="entry name" value="Alpha-ketoglutarate-dependent dioxygenase AlkB-like"/>
    <property type="match status" value="1"/>
</dbReference>
<dbReference type="PROSITE" id="PS51140">
    <property type="entry name" value="CUE"/>
    <property type="match status" value="1"/>
</dbReference>
<keyword evidence="3" id="KW-0862">Zinc</keyword>
<dbReference type="OrthoDB" id="545910at2759"/>
<dbReference type="InterPro" id="IPR010666">
    <property type="entry name" value="Znf_GRF"/>
</dbReference>
<dbReference type="GO" id="GO:0006307">
    <property type="term" value="P:DNA alkylation repair"/>
    <property type="evidence" value="ECO:0007669"/>
    <property type="project" value="InterPro"/>
</dbReference>
<dbReference type="Pfam" id="PF13532">
    <property type="entry name" value="2OG-FeII_Oxy_2"/>
    <property type="match status" value="1"/>
</dbReference>
<evidence type="ECO:0000256" key="3">
    <source>
        <dbReference type="ARBA" id="ARBA00022833"/>
    </source>
</evidence>
<comment type="caution">
    <text evidence="8">The sequence shown here is derived from an EMBL/GenBank/DDBJ whole genome shotgun (WGS) entry which is preliminary data.</text>
</comment>
<gene>
    <name evidence="8" type="ORF">HETSPECPRED_004742</name>
</gene>
<feature type="domain" description="GRF-type" evidence="7">
    <location>
        <begin position="387"/>
        <end position="432"/>
    </location>
</feature>
<reference evidence="8" key="1">
    <citation type="submission" date="2021-03" db="EMBL/GenBank/DDBJ databases">
        <authorList>
            <person name="Tagirdzhanova G."/>
        </authorList>
    </citation>
    <scope>NUCLEOTIDE SEQUENCE</scope>
</reference>
<evidence type="ECO:0000313" key="8">
    <source>
        <dbReference type="EMBL" id="CAF9904636.1"/>
    </source>
</evidence>
<dbReference type="InterPro" id="IPR005123">
    <property type="entry name" value="Oxoglu/Fe-dep_dioxygenase_dom"/>
</dbReference>
<dbReference type="PANTHER" id="PTHR31212:SF4">
    <property type="entry name" value="ALPHA-KETOGLUTARATE-DEPENDENT DIOXYGENASE ALKB HOMOLOG 3"/>
    <property type="match status" value="1"/>
</dbReference>
<dbReference type="GO" id="GO:0043130">
    <property type="term" value="F:ubiquitin binding"/>
    <property type="evidence" value="ECO:0007669"/>
    <property type="project" value="InterPro"/>
</dbReference>
<keyword evidence="9" id="KW-1185">Reference proteome</keyword>
<dbReference type="PANTHER" id="PTHR31212">
    <property type="entry name" value="ALPHA-KETOGLUTARATE-DEPENDENT DIOXYGENASE ALKB HOMOLOG 3"/>
    <property type="match status" value="1"/>
</dbReference>
<dbReference type="InterPro" id="IPR032854">
    <property type="entry name" value="ALKBH3"/>
</dbReference>
<evidence type="ECO:0000259" key="7">
    <source>
        <dbReference type="PROSITE" id="PS51999"/>
    </source>
</evidence>
<dbReference type="GO" id="GO:0008270">
    <property type="term" value="F:zinc ion binding"/>
    <property type="evidence" value="ECO:0007669"/>
    <property type="project" value="UniProtKB-KW"/>
</dbReference>
<feature type="domain" description="Fe2OG dioxygenase" evidence="6">
    <location>
        <begin position="255"/>
        <end position="376"/>
    </location>
</feature>
<evidence type="ECO:0000256" key="1">
    <source>
        <dbReference type="ARBA" id="ARBA00022723"/>
    </source>
</evidence>
<evidence type="ECO:0000259" key="5">
    <source>
        <dbReference type="PROSITE" id="PS51140"/>
    </source>
</evidence>
<sequence length="453" mass="50995">MDAFVTRKRRRIEETASAVNDKLEKVDTARVGEDADSTDTKVAILASLFPNLESGFLLDLLMSVDGSVEESIEILKPSQAIHSARKRSAPSIGIQASLISFQHKEESVKPSYANLAPLTRRGTTLHLYSPEDIAAHTPCSIVHNFLPAPEANELLKGLLAEATTFGRQTFKMFDNVVQSPHSACFYVESVEEQQKQKTEYLYNGSFLEDIRQLTPQMKSVSSRVQPVVNKEIANRIKNHYPDGKKLHYQSPEPWIPNAAFVNCYNGGAESVGYHCDQLTYLGPRAVIGSLSLGVAREFRVRKIVARDDDGEEKGNKISERADAEGQIAIHLPHNSLLVMHAEMQEEFKHSIHPAAAIDPHPIAGSKRINVTYRYYRESFHPRYTPRCRCGVATVLRCVQRRKENRGRYMWMCHTGLTPGNEGCSFFQWAEFDENGNPPWAIRKRSPRATETLE</sequence>
<feature type="domain" description="CUE" evidence="5">
    <location>
        <begin position="37"/>
        <end position="80"/>
    </location>
</feature>
<evidence type="ECO:0000256" key="4">
    <source>
        <dbReference type="PROSITE-ProRule" id="PRU01343"/>
    </source>
</evidence>
<dbReference type="Pfam" id="PF06839">
    <property type="entry name" value="Zn_ribbon_GRF"/>
    <property type="match status" value="1"/>
</dbReference>
<dbReference type="FunFam" id="2.60.120.590:FF:000010">
    <property type="entry name" value="GRF zinc finger domain protein"/>
    <property type="match status" value="1"/>
</dbReference>
<dbReference type="Proteomes" id="UP000664521">
    <property type="component" value="Unassembled WGS sequence"/>
</dbReference>
<dbReference type="CDD" id="cd14279">
    <property type="entry name" value="CUE"/>
    <property type="match status" value="1"/>
</dbReference>
<dbReference type="InterPro" id="IPR037151">
    <property type="entry name" value="AlkB-like_sf"/>
</dbReference>
<dbReference type="EMBL" id="CAJPDS010000003">
    <property type="protein sequence ID" value="CAF9904636.1"/>
    <property type="molecule type" value="Genomic_DNA"/>
</dbReference>
<keyword evidence="1" id="KW-0479">Metal-binding</keyword>
<dbReference type="PROSITE" id="PS51471">
    <property type="entry name" value="FE2OG_OXY"/>
    <property type="match status" value="1"/>
</dbReference>
<keyword evidence="2 4" id="KW-0863">Zinc-finger</keyword>
<protein>
    <recommendedName>
        <fullName evidence="10">Fe2OG dioxygenase domain-containing protein</fullName>
    </recommendedName>
</protein>